<name>A0AAD6M0S5_9ROSI</name>
<evidence type="ECO:0000256" key="5">
    <source>
        <dbReference type="ARBA" id="ARBA00023242"/>
    </source>
</evidence>
<dbReference type="CDD" id="cd10017">
    <property type="entry name" value="B3_DNA"/>
    <property type="match status" value="1"/>
</dbReference>
<evidence type="ECO:0000256" key="4">
    <source>
        <dbReference type="ARBA" id="ARBA00023163"/>
    </source>
</evidence>
<dbReference type="SUPFAM" id="SSF101936">
    <property type="entry name" value="DNA-binding pseudobarrel domain"/>
    <property type="match status" value="1"/>
</dbReference>
<comment type="subcellular location">
    <subcellularLocation>
        <location evidence="1">Nucleus</location>
    </subcellularLocation>
</comment>
<evidence type="ECO:0000256" key="3">
    <source>
        <dbReference type="ARBA" id="ARBA00023125"/>
    </source>
</evidence>
<evidence type="ECO:0000313" key="8">
    <source>
        <dbReference type="Proteomes" id="UP001164929"/>
    </source>
</evidence>
<sequence length="294" mass="34020">MAEFSKLLTKTDIHKRLSLPTKCFKPLPSLKGSHVLDFPAIDESGFVWTFQCSTRKKGHPKPVLSEGWLAFVRHKELKVGDRVKFFKEKDQSGPATPFCRVEVEKEIKIFGAIFGTLFLVVIDDEEDDCPLIKLSVEEKQQIREPWCQTLIISHGDEEIGSDEEEDDCPLIKLSVEEKQQIREPCSDDHDYFLLRVLGWWQTIISQWTRQPQFAPVEILLEYVWKETKFKLRRRPLVELSMKVYTLFAFNVVSMGTRRMPAFVSSNTTSLKIKDAYQAACDLELDEMADQIQSL</sequence>
<dbReference type="EMBL" id="JAQIZT010000012">
    <property type="protein sequence ID" value="KAJ6976725.1"/>
    <property type="molecule type" value="Genomic_DNA"/>
</dbReference>
<gene>
    <name evidence="7" type="ORF">NC653_028784</name>
</gene>
<dbReference type="SMART" id="SM01019">
    <property type="entry name" value="B3"/>
    <property type="match status" value="1"/>
</dbReference>
<dbReference type="GO" id="GO:0005634">
    <property type="term" value="C:nucleus"/>
    <property type="evidence" value="ECO:0007669"/>
    <property type="project" value="UniProtKB-SubCell"/>
</dbReference>
<evidence type="ECO:0000256" key="1">
    <source>
        <dbReference type="ARBA" id="ARBA00004123"/>
    </source>
</evidence>
<keyword evidence="4" id="KW-0804">Transcription</keyword>
<feature type="domain" description="TF-B3" evidence="6">
    <location>
        <begin position="4"/>
        <end position="102"/>
    </location>
</feature>
<dbReference type="InterPro" id="IPR003340">
    <property type="entry name" value="B3_DNA-bd"/>
</dbReference>
<keyword evidence="8" id="KW-1185">Reference proteome</keyword>
<evidence type="ECO:0000313" key="7">
    <source>
        <dbReference type="EMBL" id="KAJ6976725.1"/>
    </source>
</evidence>
<evidence type="ECO:0000256" key="2">
    <source>
        <dbReference type="ARBA" id="ARBA00023015"/>
    </source>
</evidence>
<keyword evidence="5" id="KW-0539">Nucleus</keyword>
<accession>A0AAD6M0S5</accession>
<keyword evidence="3" id="KW-0238">DNA-binding</keyword>
<dbReference type="Pfam" id="PF02362">
    <property type="entry name" value="B3"/>
    <property type="match status" value="1"/>
</dbReference>
<proteinExistence type="predicted"/>
<comment type="caution">
    <text evidence="7">The sequence shown here is derived from an EMBL/GenBank/DDBJ whole genome shotgun (WGS) entry which is preliminary data.</text>
</comment>
<dbReference type="Gene3D" id="2.40.330.10">
    <property type="entry name" value="DNA-binding pseudobarrel domain"/>
    <property type="match status" value="1"/>
</dbReference>
<dbReference type="GO" id="GO:0003677">
    <property type="term" value="F:DNA binding"/>
    <property type="evidence" value="ECO:0007669"/>
    <property type="project" value="UniProtKB-KW"/>
</dbReference>
<evidence type="ECO:0000259" key="6">
    <source>
        <dbReference type="SMART" id="SM01019"/>
    </source>
</evidence>
<protein>
    <recommendedName>
        <fullName evidence="6">TF-B3 domain-containing protein</fullName>
    </recommendedName>
</protein>
<reference evidence="7" key="1">
    <citation type="journal article" date="2023" name="Mol. Ecol. Resour.">
        <title>Chromosome-level genome assembly of a triploid poplar Populus alba 'Berolinensis'.</title>
        <authorList>
            <person name="Chen S."/>
            <person name="Yu Y."/>
            <person name="Wang X."/>
            <person name="Wang S."/>
            <person name="Zhang T."/>
            <person name="Zhou Y."/>
            <person name="He R."/>
            <person name="Meng N."/>
            <person name="Wang Y."/>
            <person name="Liu W."/>
            <person name="Liu Z."/>
            <person name="Liu J."/>
            <person name="Guo Q."/>
            <person name="Huang H."/>
            <person name="Sederoff R.R."/>
            <person name="Wang G."/>
            <person name="Qu G."/>
            <person name="Chen S."/>
        </authorList>
    </citation>
    <scope>NUCLEOTIDE SEQUENCE</scope>
    <source>
        <strain evidence="7">SC-2020</strain>
    </source>
</reference>
<dbReference type="Proteomes" id="UP001164929">
    <property type="component" value="Chromosome 12"/>
</dbReference>
<keyword evidence="2" id="KW-0805">Transcription regulation</keyword>
<dbReference type="AlphaFoldDB" id="A0AAD6M0S5"/>
<organism evidence="7 8">
    <name type="scientific">Populus alba x Populus x berolinensis</name>
    <dbReference type="NCBI Taxonomy" id="444605"/>
    <lineage>
        <taxon>Eukaryota</taxon>
        <taxon>Viridiplantae</taxon>
        <taxon>Streptophyta</taxon>
        <taxon>Embryophyta</taxon>
        <taxon>Tracheophyta</taxon>
        <taxon>Spermatophyta</taxon>
        <taxon>Magnoliopsida</taxon>
        <taxon>eudicotyledons</taxon>
        <taxon>Gunneridae</taxon>
        <taxon>Pentapetalae</taxon>
        <taxon>rosids</taxon>
        <taxon>fabids</taxon>
        <taxon>Malpighiales</taxon>
        <taxon>Salicaceae</taxon>
        <taxon>Saliceae</taxon>
        <taxon>Populus</taxon>
    </lineage>
</organism>
<dbReference type="InterPro" id="IPR015300">
    <property type="entry name" value="DNA-bd_pseudobarrel_sf"/>
</dbReference>